<feature type="transmembrane region" description="Helical" evidence="7">
    <location>
        <begin position="57"/>
        <end position="77"/>
    </location>
</feature>
<dbReference type="AlphaFoldDB" id="Q24DJ1"/>
<accession>Q24DJ1</accession>
<feature type="domain" description="Amino acid transporter transmembrane" evidence="8">
    <location>
        <begin position="154"/>
        <end position="475"/>
    </location>
</feature>
<evidence type="ECO:0000259" key="8">
    <source>
        <dbReference type="Pfam" id="PF01490"/>
    </source>
</evidence>
<dbReference type="InParanoid" id="Q24DJ1"/>
<sequence>MASKFVELADVQENQNQQNLAAVSNNAAAINPPNLNTNENIAVKQDQKETQINKFQALFTQINVMMGMGPLILPSVFYESGVVLSGFFLILIGFFSYISAEFIIEGMSICNYIQYTKHKYEKTQLKTDNEAVQQADSDKIANQQQQNPFELNQKFEYGEMGEVLIGKIGKFVISLIIIFYLIGVMIMKCMATAHVMSKVFENFQILSSYNLWLISFFLISAVFSFKNVQDTQGLQSFIFYIRVITVISMLIGCFNSIYLTGMHPLYNKNYPPISFQGFNRFFSNAVFAYNMHHSLPSMSKPIHPSRDIKKVLMSSFTIAISVFFSLCLSGILAFGDSLVEQHDLKLFNFNFKEQSPFVYYLSGFYVFLNITAFPVMTITSRNNLLAFFPSQQNTQTSNENQQQQQQQQEQQNNSGFTLKNIIGSLSILIPVFFISVFVKNIQVVLNVIGGILGSIMLNIIPAFLVIKGRQVTQNLTPEEQKDFFHKTLISSNIIPLMTLIIGILCCLYNSYLVIHELFM</sequence>
<dbReference type="KEGG" id="tet:TTHERM_00971820"/>
<dbReference type="EMBL" id="GG662319">
    <property type="protein sequence ID" value="EAS05857.1"/>
    <property type="molecule type" value="Genomic_DNA"/>
</dbReference>
<feature type="transmembrane region" description="Helical" evidence="7">
    <location>
        <begin position="83"/>
        <end position="104"/>
    </location>
</feature>
<evidence type="ECO:0000256" key="1">
    <source>
        <dbReference type="ARBA" id="ARBA00004141"/>
    </source>
</evidence>
<protein>
    <submittedName>
        <fullName evidence="9">Transmembrane amino acid transporter protein</fullName>
    </submittedName>
</protein>
<evidence type="ECO:0000313" key="10">
    <source>
        <dbReference type="Proteomes" id="UP000009168"/>
    </source>
</evidence>
<dbReference type="OrthoDB" id="294541at2759"/>
<feature type="transmembrane region" description="Helical" evidence="7">
    <location>
        <begin position="487"/>
        <end position="511"/>
    </location>
</feature>
<proteinExistence type="inferred from homology"/>
<feature type="transmembrane region" description="Helical" evidence="7">
    <location>
        <begin position="171"/>
        <end position="193"/>
    </location>
</feature>
<dbReference type="Proteomes" id="UP000009168">
    <property type="component" value="Unassembled WGS sequence"/>
</dbReference>
<keyword evidence="4 7" id="KW-0472">Membrane</keyword>
<dbReference type="HOGENOM" id="CLU_525320_0_0_1"/>
<dbReference type="RefSeq" id="XP_001026102.1">
    <property type="nucleotide sequence ID" value="XM_001026102.3"/>
</dbReference>
<feature type="transmembrane region" description="Helical" evidence="7">
    <location>
        <begin position="421"/>
        <end position="438"/>
    </location>
</feature>
<keyword evidence="10" id="KW-1185">Reference proteome</keyword>
<feature type="transmembrane region" description="Helical" evidence="7">
    <location>
        <begin position="444"/>
        <end position="466"/>
    </location>
</feature>
<evidence type="ECO:0000256" key="7">
    <source>
        <dbReference type="SAM" id="Phobius"/>
    </source>
</evidence>
<name>Q24DJ1_TETTS</name>
<dbReference type="GeneID" id="7834167"/>
<gene>
    <name evidence="9" type="ORF">TTHERM_00971820</name>
</gene>
<organism evidence="9 10">
    <name type="scientific">Tetrahymena thermophila (strain SB210)</name>
    <dbReference type="NCBI Taxonomy" id="312017"/>
    <lineage>
        <taxon>Eukaryota</taxon>
        <taxon>Sar</taxon>
        <taxon>Alveolata</taxon>
        <taxon>Ciliophora</taxon>
        <taxon>Intramacronucleata</taxon>
        <taxon>Oligohymenophorea</taxon>
        <taxon>Hymenostomatida</taxon>
        <taxon>Tetrahymenina</taxon>
        <taxon>Tetrahymenidae</taxon>
        <taxon>Tetrahymena</taxon>
    </lineage>
</organism>
<reference evidence="10" key="1">
    <citation type="journal article" date="2006" name="PLoS Biol.">
        <title>Macronuclear genome sequence of the ciliate Tetrahymena thermophila, a model eukaryote.</title>
        <authorList>
            <person name="Eisen J.A."/>
            <person name="Coyne R.S."/>
            <person name="Wu M."/>
            <person name="Wu D."/>
            <person name="Thiagarajan M."/>
            <person name="Wortman J.R."/>
            <person name="Badger J.H."/>
            <person name="Ren Q."/>
            <person name="Amedeo P."/>
            <person name="Jones K.M."/>
            <person name="Tallon L.J."/>
            <person name="Delcher A.L."/>
            <person name="Salzberg S.L."/>
            <person name="Silva J.C."/>
            <person name="Haas B.J."/>
            <person name="Majoros W.H."/>
            <person name="Farzad M."/>
            <person name="Carlton J.M."/>
            <person name="Smith R.K. Jr."/>
            <person name="Garg J."/>
            <person name="Pearlman R.E."/>
            <person name="Karrer K.M."/>
            <person name="Sun L."/>
            <person name="Manning G."/>
            <person name="Elde N.C."/>
            <person name="Turkewitz A.P."/>
            <person name="Asai D.J."/>
            <person name="Wilkes D.E."/>
            <person name="Wang Y."/>
            <person name="Cai H."/>
            <person name="Collins K."/>
            <person name="Stewart B.A."/>
            <person name="Lee S.R."/>
            <person name="Wilamowska K."/>
            <person name="Weinberg Z."/>
            <person name="Ruzzo W.L."/>
            <person name="Wloga D."/>
            <person name="Gaertig J."/>
            <person name="Frankel J."/>
            <person name="Tsao C.-C."/>
            <person name="Gorovsky M.A."/>
            <person name="Keeling P.J."/>
            <person name="Waller R.F."/>
            <person name="Patron N.J."/>
            <person name="Cherry J.M."/>
            <person name="Stover N.A."/>
            <person name="Krieger C.J."/>
            <person name="del Toro C."/>
            <person name="Ryder H.F."/>
            <person name="Williamson S.C."/>
            <person name="Barbeau R.A."/>
            <person name="Hamilton E.P."/>
            <person name="Orias E."/>
        </authorList>
    </citation>
    <scope>NUCLEOTIDE SEQUENCE [LARGE SCALE GENOMIC DNA]</scope>
    <source>
        <strain evidence="10">SB210</strain>
    </source>
</reference>
<dbReference type="OMA" id="GHREGHP"/>
<dbReference type="PANTHER" id="PTHR16189:SF0">
    <property type="entry name" value="TRANSMEMBRANE PROTEIN 104"/>
    <property type="match status" value="1"/>
</dbReference>
<dbReference type="InterPro" id="IPR013057">
    <property type="entry name" value="AA_transpt_TM"/>
</dbReference>
<dbReference type="Pfam" id="PF01490">
    <property type="entry name" value="Aa_trans"/>
    <property type="match status" value="1"/>
</dbReference>
<feature type="transmembrane region" description="Helical" evidence="7">
    <location>
        <begin position="237"/>
        <end position="258"/>
    </location>
</feature>
<evidence type="ECO:0000256" key="4">
    <source>
        <dbReference type="ARBA" id="ARBA00023136"/>
    </source>
</evidence>
<evidence type="ECO:0000256" key="2">
    <source>
        <dbReference type="ARBA" id="ARBA00022692"/>
    </source>
</evidence>
<dbReference type="GO" id="GO:0016020">
    <property type="term" value="C:membrane"/>
    <property type="evidence" value="ECO:0007669"/>
    <property type="project" value="UniProtKB-SubCell"/>
</dbReference>
<keyword evidence="3 7" id="KW-1133">Transmembrane helix</keyword>
<feature type="transmembrane region" description="Helical" evidence="7">
    <location>
        <begin position="205"/>
        <end position="225"/>
    </location>
</feature>
<dbReference type="eggNOG" id="KOG3832">
    <property type="taxonomic scope" value="Eukaryota"/>
</dbReference>
<comment type="similarity">
    <text evidence="6">Belongs to the TMEM104 family.</text>
</comment>
<evidence type="ECO:0000256" key="6">
    <source>
        <dbReference type="ARBA" id="ARBA00038166"/>
    </source>
</evidence>
<evidence type="ECO:0000256" key="3">
    <source>
        <dbReference type="ARBA" id="ARBA00022989"/>
    </source>
</evidence>
<evidence type="ECO:0000256" key="5">
    <source>
        <dbReference type="ARBA" id="ARBA00023180"/>
    </source>
</evidence>
<comment type="subcellular location">
    <subcellularLocation>
        <location evidence="1">Membrane</location>
        <topology evidence="1">Multi-pass membrane protein</topology>
    </subcellularLocation>
</comment>
<feature type="transmembrane region" description="Helical" evidence="7">
    <location>
        <begin position="357"/>
        <end position="378"/>
    </location>
</feature>
<dbReference type="PANTHER" id="PTHR16189">
    <property type="entry name" value="TRANSMEMBRANE PROTEIN 104-RELATED"/>
    <property type="match status" value="1"/>
</dbReference>
<feature type="transmembrane region" description="Helical" evidence="7">
    <location>
        <begin position="311"/>
        <end position="334"/>
    </location>
</feature>
<dbReference type="Gene3D" id="1.20.1740.10">
    <property type="entry name" value="Amino acid/polyamine transporter I"/>
    <property type="match status" value="1"/>
</dbReference>
<keyword evidence="2 7" id="KW-0812">Transmembrane</keyword>
<evidence type="ECO:0000313" key="9">
    <source>
        <dbReference type="EMBL" id="EAS05857.1"/>
    </source>
</evidence>
<keyword evidence="5" id="KW-0325">Glycoprotein</keyword>